<feature type="compositionally biased region" description="Basic and acidic residues" evidence="1">
    <location>
        <begin position="140"/>
        <end position="152"/>
    </location>
</feature>
<keyword evidence="3" id="KW-1185">Reference proteome</keyword>
<comment type="caution">
    <text evidence="2">The sequence shown here is derived from an EMBL/GenBank/DDBJ whole genome shotgun (WGS) entry which is preliminary data.</text>
</comment>
<feature type="compositionally biased region" description="Polar residues" evidence="1">
    <location>
        <begin position="12"/>
        <end position="21"/>
    </location>
</feature>
<feature type="region of interest" description="Disordered" evidence="1">
    <location>
        <begin position="1"/>
        <end position="155"/>
    </location>
</feature>
<feature type="compositionally biased region" description="Gly residues" evidence="1">
    <location>
        <begin position="122"/>
        <end position="134"/>
    </location>
</feature>
<dbReference type="PaxDb" id="67767-A0A0J7K8V8"/>
<name>A0A0J7K8V8_LASNI</name>
<dbReference type="EMBL" id="LBMM01011398">
    <property type="protein sequence ID" value="KMQ86868.1"/>
    <property type="molecule type" value="Genomic_DNA"/>
</dbReference>
<feature type="compositionally biased region" description="Basic residues" evidence="1">
    <location>
        <begin position="240"/>
        <end position="249"/>
    </location>
</feature>
<feature type="compositionally biased region" description="Acidic residues" evidence="1">
    <location>
        <begin position="257"/>
        <end position="266"/>
    </location>
</feature>
<feature type="compositionally biased region" description="Acidic residues" evidence="1">
    <location>
        <begin position="57"/>
        <end position="69"/>
    </location>
</feature>
<evidence type="ECO:0000313" key="3">
    <source>
        <dbReference type="Proteomes" id="UP000036403"/>
    </source>
</evidence>
<feature type="region of interest" description="Disordered" evidence="1">
    <location>
        <begin position="210"/>
        <end position="274"/>
    </location>
</feature>
<keyword evidence="2" id="KW-0762">Sugar transport</keyword>
<sequence length="274" mass="29274">MADSRGFKPINQLWQSATVPDQDSECLYEEIPGLSGPQDTDQPAGAAVGHARRVQREEEEEEEEEEDENVGGSRGSLDFGVQVGGSGDWWGDHSPGGREDIVAGGGGTVPRSRTLGRTNGRSGSGASGGGGGGARSRSGSTDRRRPSDRARQQDIVVVGRVEEERYAARRIHVESGTGAVLPPPAATGLKLTRGRPTSQSTVARYLHSASTNASATHHHHHHHGSLHGQYPPSSGGRTTGRQHRHHHSSRGAFSNETQEEVQEDDEATLRELLV</sequence>
<feature type="non-terminal residue" evidence="2">
    <location>
        <position position="274"/>
    </location>
</feature>
<evidence type="ECO:0000313" key="2">
    <source>
        <dbReference type="EMBL" id="KMQ86868.1"/>
    </source>
</evidence>
<dbReference type="OrthoDB" id="7659225at2759"/>
<protein>
    <submittedName>
        <fullName evidence="2">Glucose transporter type 1</fullName>
    </submittedName>
</protein>
<feature type="region of interest" description="Disordered" evidence="1">
    <location>
        <begin position="176"/>
        <end position="197"/>
    </location>
</feature>
<gene>
    <name evidence="2" type="ORF">RF55_14036</name>
</gene>
<keyword evidence="2" id="KW-0813">Transport</keyword>
<evidence type="ECO:0000256" key="1">
    <source>
        <dbReference type="SAM" id="MobiDB-lite"/>
    </source>
</evidence>
<reference evidence="2 3" key="1">
    <citation type="submission" date="2015-04" db="EMBL/GenBank/DDBJ databases">
        <title>Lasius niger genome sequencing.</title>
        <authorList>
            <person name="Konorov E.A."/>
            <person name="Nikitin M.A."/>
            <person name="Kirill M.V."/>
            <person name="Chang P."/>
        </authorList>
    </citation>
    <scope>NUCLEOTIDE SEQUENCE [LARGE SCALE GENOMIC DNA]</scope>
    <source>
        <tissue evidence="2">Whole</tissue>
    </source>
</reference>
<dbReference type="Proteomes" id="UP000036403">
    <property type="component" value="Unassembled WGS sequence"/>
</dbReference>
<dbReference type="AlphaFoldDB" id="A0A0J7K8V8"/>
<accession>A0A0J7K8V8</accession>
<feature type="compositionally biased region" description="Basic residues" evidence="1">
    <location>
        <begin position="216"/>
        <end position="225"/>
    </location>
</feature>
<proteinExistence type="predicted"/>
<organism evidence="2 3">
    <name type="scientific">Lasius niger</name>
    <name type="common">Black garden ant</name>
    <dbReference type="NCBI Taxonomy" id="67767"/>
    <lineage>
        <taxon>Eukaryota</taxon>
        <taxon>Metazoa</taxon>
        <taxon>Ecdysozoa</taxon>
        <taxon>Arthropoda</taxon>
        <taxon>Hexapoda</taxon>
        <taxon>Insecta</taxon>
        <taxon>Pterygota</taxon>
        <taxon>Neoptera</taxon>
        <taxon>Endopterygota</taxon>
        <taxon>Hymenoptera</taxon>
        <taxon>Apocrita</taxon>
        <taxon>Aculeata</taxon>
        <taxon>Formicoidea</taxon>
        <taxon>Formicidae</taxon>
        <taxon>Formicinae</taxon>
        <taxon>Lasius</taxon>
        <taxon>Lasius</taxon>
    </lineage>
</organism>